<comment type="caution">
    <text evidence="1">The sequence shown here is derived from an EMBL/GenBank/DDBJ whole genome shotgun (WGS) entry which is preliminary data.</text>
</comment>
<dbReference type="EMBL" id="MU006702">
    <property type="protein sequence ID" value="KAF2632956.1"/>
    <property type="molecule type" value="Genomic_DNA"/>
</dbReference>
<organism evidence="1 2">
    <name type="scientific">Macroventuria anomochaeta</name>
    <dbReference type="NCBI Taxonomy" id="301207"/>
    <lineage>
        <taxon>Eukaryota</taxon>
        <taxon>Fungi</taxon>
        <taxon>Dikarya</taxon>
        <taxon>Ascomycota</taxon>
        <taxon>Pezizomycotina</taxon>
        <taxon>Dothideomycetes</taxon>
        <taxon>Pleosporomycetidae</taxon>
        <taxon>Pleosporales</taxon>
        <taxon>Pleosporineae</taxon>
        <taxon>Didymellaceae</taxon>
        <taxon>Macroventuria</taxon>
    </lineage>
</organism>
<proteinExistence type="predicted"/>
<gene>
    <name evidence="1" type="ORF">BU25DRAFT_444940</name>
</gene>
<protein>
    <submittedName>
        <fullName evidence="1">Uncharacterized protein</fullName>
    </submittedName>
</protein>
<dbReference type="Proteomes" id="UP000799754">
    <property type="component" value="Unassembled WGS sequence"/>
</dbReference>
<evidence type="ECO:0000313" key="2">
    <source>
        <dbReference type="Proteomes" id="UP000799754"/>
    </source>
</evidence>
<keyword evidence="2" id="KW-1185">Reference proteome</keyword>
<name>A0ACB6SFE8_9PLEO</name>
<evidence type="ECO:0000313" key="1">
    <source>
        <dbReference type="EMBL" id="KAF2632956.1"/>
    </source>
</evidence>
<accession>A0ACB6SFE8</accession>
<reference evidence="1" key="1">
    <citation type="journal article" date="2020" name="Stud. Mycol.">
        <title>101 Dothideomycetes genomes: a test case for predicting lifestyles and emergence of pathogens.</title>
        <authorList>
            <person name="Haridas S."/>
            <person name="Albert R."/>
            <person name="Binder M."/>
            <person name="Bloem J."/>
            <person name="Labutti K."/>
            <person name="Salamov A."/>
            <person name="Andreopoulos B."/>
            <person name="Baker S."/>
            <person name="Barry K."/>
            <person name="Bills G."/>
            <person name="Bluhm B."/>
            <person name="Cannon C."/>
            <person name="Castanera R."/>
            <person name="Culley D."/>
            <person name="Daum C."/>
            <person name="Ezra D."/>
            <person name="Gonzalez J."/>
            <person name="Henrissat B."/>
            <person name="Kuo A."/>
            <person name="Liang C."/>
            <person name="Lipzen A."/>
            <person name="Lutzoni F."/>
            <person name="Magnuson J."/>
            <person name="Mondo S."/>
            <person name="Nolan M."/>
            <person name="Ohm R."/>
            <person name="Pangilinan J."/>
            <person name="Park H.-J."/>
            <person name="Ramirez L."/>
            <person name="Alfaro M."/>
            <person name="Sun H."/>
            <person name="Tritt A."/>
            <person name="Yoshinaga Y."/>
            <person name="Zwiers L.-H."/>
            <person name="Turgeon B."/>
            <person name="Goodwin S."/>
            <person name="Spatafora J."/>
            <person name="Crous P."/>
            <person name="Grigoriev I."/>
        </authorList>
    </citation>
    <scope>NUCLEOTIDE SEQUENCE</scope>
    <source>
        <strain evidence="1">CBS 525.71</strain>
    </source>
</reference>
<sequence>MIWSVDFDDESGGGIGLEEPNHYKSPESATIIPMLHTTISRGQTFTVNPVASTDVVKLPNKRNQNTPQGPGATSCQQCSFFRLLTSTCCGSDGSVGCHDSAKSSYANRYAPLPAGYTPNQSFRDSNSNTIPACQPLLRGTIVPRGITFTQPFTIPAGMPLREGKGQEPSARFFPQLQQDLEEAAAAVDAHGRCAHQVLLPYSFPVSASASGCPNPLPCHALIPPPHAHPAPGMVELWSSSC</sequence>